<keyword evidence="8" id="KW-0677">Repeat</keyword>
<evidence type="ECO:0000256" key="3">
    <source>
        <dbReference type="ARBA" id="ARBA00022512"/>
    </source>
</evidence>
<dbReference type="FunCoup" id="A0A7N2KN23">
    <property type="interactions" value="185"/>
</dbReference>
<keyword evidence="13" id="KW-0675">Receptor</keyword>
<keyword evidence="6 16" id="KW-0812">Transmembrane</keyword>
<dbReference type="FunFam" id="3.30.200.20:FF:000486">
    <property type="entry name" value="Leucine-rich repeat receptor-like protein kinase"/>
    <property type="match status" value="1"/>
</dbReference>
<dbReference type="SMART" id="SM00369">
    <property type="entry name" value="LRR_TYP"/>
    <property type="match status" value="5"/>
</dbReference>
<dbReference type="GeneID" id="115982557"/>
<evidence type="ECO:0000256" key="9">
    <source>
        <dbReference type="ARBA" id="ARBA00022741"/>
    </source>
</evidence>
<dbReference type="Pfam" id="PF00560">
    <property type="entry name" value="LRR_1"/>
    <property type="match status" value="5"/>
</dbReference>
<keyword evidence="4" id="KW-0597">Phosphoprotein</keyword>
<feature type="compositionally biased region" description="Polar residues" evidence="15">
    <location>
        <begin position="615"/>
        <end position="631"/>
    </location>
</feature>
<keyword evidence="9" id="KW-0547">Nucleotide-binding</keyword>
<evidence type="ECO:0000256" key="4">
    <source>
        <dbReference type="ARBA" id="ARBA00022553"/>
    </source>
</evidence>
<feature type="transmembrane region" description="Helical" evidence="16">
    <location>
        <begin position="571"/>
        <end position="593"/>
    </location>
</feature>
<feature type="region of interest" description="Disordered" evidence="15">
    <location>
        <begin position="604"/>
        <end position="635"/>
    </location>
</feature>
<dbReference type="OMA" id="SWGNYVE"/>
<dbReference type="RefSeq" id="XP_030961052.1">
    <property type="nucleotide sequence ID" value="XM_031105192.1"/>
</dbReference>
<evidence type="ECO:0000313" key="19">
    <source>
        <dbReference type="EnsemblPlants" id="QL01p020221:mrna"/>
    </source>
</evidence>
<feature type="signal peptide" evidence="17">
    <location>
        <begin position="1"/>
        <end position="17"/>
    </location>
</feature>
<dbReference type="FunFam" id="3.80.10.10:FF:000400">
    <property type="entry name" value="Nuclear pore complex protein NUP107"/>
    <property type="match status" value="1"/>
</dbReference>
<dbReference type="Pfam" id="PF13855">
    <property type="entry name" value="LRR_8"/>
    <property type="match status" value="1"/>
</dbReference>
<dbReference type="InterPro" id="IPR032675">
    <property type="entry name" value="LRR_dom_sf"/>
</dbReference>
<evidence type="ECO:0000256" key="16">
    <source>
        <dbReference type="SAM" id="Phobius"/>
    </source>
</evidence>
<feature type="domain" description="Protein kinase" evidence="18">
    <location>
        <begin position="736"/>
        <end position="1020"/>
    </location>
</feature>
<keyword evidence="7 17" id="KW-0732">Signal</keyword>
<dbReference type="RefSeq" id="XP_030961066.1">
    <property type="nucleotide sequence ID" value="XM_031105206.1"/>
</dbReference>
<dbReference type="InterPro" id="IPR013210">
    <property type="entry name" value="LRR_N_plant-typ"/>
</dbReference>
<sequence length="1020" mass="109775">MQVICLIILLWVVVASGQSDLAALLELKKGFVKDPSGKVLASWISKSSDSNGCPLNWYGITCSSDNHVTSITLNGVGLVGEFSFSAISGLGMLTNLSISNNQFTGTISMIGSIQSLQYLDVSGNMFRGSIPSALFNLNNLVYLNLSSNQFEGKAGAGFGKLEKLKYLDLQANGFSGDIMQLLSQIGSVVHVDLSSNQFSGSLDLGLGSTSFVSSIQYLNISHNSLVGEPFAHDGLSFLDSLEVFDASHNQLVGSVPSFSFVVSLRVLRLGSNQFTGSLPEALIQESSMVLSELDLSLNQLQGPVGSITSANLKKLNLSSNKLTGSLPAMVGHCAIVDLSNNMLSGNLSRIQSWGNYVEVIQLSSNSLTGNFPNQTSQFLRLNSLEISNNLLVGDLPPVLGTYPELKVIDLSLNQLNGALLPSLFTLTNLASLNLSGNKFSGSIPLEEIGNITSIGSVVDLSLVSLDLSKNSLSGHLPPGISKFKNLEYLDLSKNNLDGSIPDDLTDKLNAFNVSFNNFSGLVPENLRRFPESAFHPGNSLLIFPYSPSPPNGIPNLTPREHRSHMTTAVRIALIAGLVGGTAVISLMCILIYCRTHWQEYRRSSSLENGAKKSVAQGSSSISHRSGTNKNVDPSLGSFRFDQDTLSSSQLGSAHVAGDTSSVVKKPKNLGHPESGKYEAGVSSPMSLISSSNPSPSNNQQLPDNPGMLKVCSPDKLAGDLHLFDSSFLFKAEELSCAPAEAIGNSCHGTLYKATLDTGHILAVKWLREGIVKGRKEFSREVKKLGNIKHPNLVSVQGYYWGPKEHEKLIISNYINAQSLAIHLHEVEPRKLSPLSLGERLQVAVDVAQCLNFLHNEKAIPHGNLKSTNILLETPNLNVLLTDYSLHRILTPAGTAEQVLNAGALGYLPPEFASSSKPSPSLKSDVYAFGVILLELLTGKSSGQVVSGIPAVVGLTDWVRLLARENRSVECFDRLILDRNKVEHPPRVLDHMLHVALRCILPASERPDMKTVFEDLSGVMQ</sequence>
<reference evidence="19" key="2">
    <citation type="submission" date="2021-01" db="UniProtKB">
        <authorList>
            <consortium name="EnsemblPlants"/>
        </authorList>
    </citation>
    <scope>IDENTIFICATION</scope>
</reference>
<dbReference type="InterPro" id="IPR011009">
    <property type="entry name" value="Kinase-like_dom_sf"/>
</dbReference>
<name>A0A7N2KN23_QUELO</name>
<keyword evidence="3" id="KW-0134">Cell wall</keyword>
<dbReference type="Gramene" id="QL01p020221:mrna">
    <property type="protein sequence ID" value="QL01p020221:mrna"/>
    <property type="gene ID" value="QL01p020221"/>
</dbReference>
<dbReference type="AlphaFoldDB" id="A0A7N2KN23"/>
<dbReference type="KEGG" id="qlo:115982557"/>
<dbReference type="InterPro" id="IPR053059">
    <property type="entry name" value="Inactive_SerThr-Kinase_ABA"/>
</dbReference>
<feature type="compositionally biased region" description="Low complexity" evidence="15">
    <location>
        <begin position="682"/>
        <end position="705"/>
    </location>
</feature>
<dbReference type="SUPFAM" id="SSF56112">
    <property type="entry name" value="Protein kinase-like (PK-like)"/>
    <property type="match status" value="1"/>
</dbReference>
<keyword evidence="11 16" id="KW-1133">Transmembrane helix</keyword>
<dbReference type="InParanoid" id="A0A7N2KN23"/>
<feature type="chain" id="PRO_5029742453" description="Protein kinase domain-containing protein" evidence="17">
    <location>
        <begin position="18"/>
        <end position="1020"/>
    </location>
</feature>
<evidence type="ECO:0000256" key="6">
    <source>
        <dbReference type="ARBA" id="ARBA00022692"/>
    </source>
</evidence>
<evidence type="ECO:0000256" key="7">
    <source>
        <dbReference type="ARBA" id="ARBA00022729"/>
    </source>
</evidence>
<keyword evidence="5" id="KW-0433">Leucine-rich repeat</keyword>
<proteinExistence type="inferred from homology"/>
<keyword evidence="3" id="KW-0964">Secreted</keyword>
<dbReference type="InterPro" id="IPR001245">
    <property type="entry name" value="Ser-Thr/Tyr_kinase_cat_dom"/>
</dbReference>
<dbReference type="GO" id="GO:0004672">
    <property type="term" value="F:protein kinase activity"/>
    <property type="evidence" value="ECO:0007669"/>
    <property type="project" value="InterPro"/>
</dbReference>
<keyword evidence="10" id="KW-0067">ATP-binding</keyword>
<evidence type="ECO:0000256" key="13">
    <source>
        <dbReference type="ARBA" id="ARBA00023170"/>
    </source>
</evidence>
<dbReference type="InterPro" id="IPR000719">
    <property type="entry name" value="Prot_kinase_dom"/>
</dbReference>
<evidence type="ECO:0000256" key="10">
    <source>
        <dbReference type="ARBA" id="ARBA00022840"/>
    </source>
</evidence>
<gene>
    <name evidence="19" type="primary">LOC115982557</name>
</gene>
<evidence type="ECO:0000256" key="1">
    <source>
        <dbReference type="ARBA" id="ARBA00004167"/>
    </source>
</evidence>
<dbReference type="InterPro" id="IPR003591">
    <property type="entry name" value="Leu-rich_rpt_typical-subtyp"/>
</dbReference>
<dbReference type="RefSeq" id="XP_030961047.1">
    <property type="nucleotide sequence ID" value="XM_031105187.1"/>
</dbReference>
<feature type="region of interest" description="Disordered" evidence="15">
    <location>
        <begin position="656"/>
        <end position="706"/>
    </location>
</feature>
<dbReference type="GO" id="GO:0099402">
    <property type="term" value="P:plant organ development"/>
    <property type="evidence" value="ECO:0007669"/>
    <property type="project" value="UniProtKB-ARBA"/>
</dbReference>
<organism evidence="19 20">
    <name type="scientific">Quercus lobata</name>
    <name type="common">Valley oak</name>
    <dbReference type="NCBI Taxonomy" id="97700"/>
    <lineage>
        <taxon>Eukaryota</taxon>
        <taxon>Viridiplantae</taxon>
        <taxon>Streptophyta</taxon>
        <taxon>Embryophyta</taxon>
        <taxon>Tracheophyta</taxon>
        <taxon>Spermatophyta</taxon>
        <taxon>Magnoliopsida</taxon>
        <taxon>eudicotyledons</taxon>
        <taxon>Gunneridae</taxon>
        <taxon>Pentapetalae</taxon>
        <taxon>rosids</taxon>
        <taxon>fabids</taxon>
        <taxon>Fagales</taxon>
        <taxon>Fagaceae</taxon>
        <taxon>Quercus</taxon>
    </lineage>
</organism>
<evidence type="ECO:0000256" key="2">
    <source>
        <dbReference type="ARBA" id="ARBA00004191"/>
    </source>
</evidence>
<dbReference type="GO" id="GO:0009653">
    <property type="term" value="P:anatomical structure morphogenesis"/>
    <property type="evidence" value="ECO:0007669"/>
    <property type="project" value="UniProtKB-ARBA"/>
</dbReference>
<comment type="subcellular location">
    <subcellularLocation>
        <location evidence="1">Membrane</location>
        <topology evidence="1">Single-pass membrane protein</topology>
    </subcellularLocation>
    <subcellularLocation>
        <location evidence="2">Secreted</location>
        <location evidence="2">Cell wall</location>
    </subcellularLocation>
</comment>
<evidence type="ECO:0000256" key="8">
    <source>
        <dbReference type="ARBA" id="ARBA00022737"/>
    </source>
</evidence>
<evidence type="ECO:0000259" key="18">
    <source>
        <dbReference type="PROSITE" id="PS50011"/>
    </source>
</evidence>
<dbReference type="Pfam" id="PF07714">
    <property type="entry name" value="PK_Tyr_Ser-Thr"/>
    <property type="match status" value="1"/>
</dbReference>
<comment type="similarity">
    <text evidence="14">Belongs to the polygalacturonase-inhibiting protein family.</text>
</comment>
<dbReference type="PANTHER" id="PTHR48003">
    <property type="entry name" value="OS07G0626500 PROTEIN"/>
    <property type="match status" value="1"/>
</dbReference>
<dbReference type="Gene3D" id="1.10.510.10">
    <property type="entry name" value="Transferase(Phosphotransferase) domain 1"/>
    <property type="match status" value="1"/>
</dbReference>
<reference evidence="19 20" key="1">
    <citation type="journal article" date="2016" name="G3 (Bethesda)">
        <title>First Draft Assembly and Annotation of the Genome of a California Endemic Oak Quercus lobata Nee (Fagaceae).</title>
        <authorList>
            <person name="Sork V.L."/>
            <person name="Fitz-Gibbon S.T."/>
            <person name="Puiu D."/>
            <person name="Crepeau M."/>
            <person name="Gugger P.F."/>
            <person name="Sherman R."/>
            <person name="Stevens K."/>
            <person name="Langley C.H."/>
            <person name="Pellegrini M."/>
            <person name="Salzberg S.L."/>
        </authorList>
    </citation>
    <scope>NUCLEOTIDE SEQUENCE [LARGE SCALE GENOMIC DNA]</scope>
    <source>
        <strain evidence="19 20">cv. SW786</strain>
    </source>
</reference>
<dbReference type="PROSITE" id="PS51450">
    <property type="entry name" value="LRR"/>
    <property type="match status" value="1"/>
</dbReference>
<dbReference type="Pfam" id="PF08263">
    <property type="entry name" value="LRRNT_2"/>
    <property type="match status" value="1"/>
</dbReference>
<evidence type="ECO:0000256" key="15">
    <source>
        <dbReference type="SAM" id="MobiDB-lite"/>
    </source>
</evidence>
<dbReference type="PROSITE" id="PS50011">
    <property type="entry name" value="PROTEIN_KINASE_DOM"/>
    <property type="match status" value="1"/>
</dbReference>
<evidence type="ECO:0000313" key="20">
    <source>
        <dbReference type="Proteomes" id="UP000594261"/>
    </source>
</evidence>
<dbReference type="GO" id="GO:0016020">
    <property type="term" value="C:membrane"/>
    <property type="evidence" value="ECO:0007669"/>
    <property type="project" value="UniProtKB-SubCell"/>
</dbReference>
<dbReference type="Gene3D" id="3.80.10.10">
    <property type="entry name" value="Ribonuclease Inhibitor"/>
    <property type="match status" value="2"/>
</dbReference>
<protein>
    <recommendedName>
        <fullName evidence="18">Protein kinase domain-containing protein</fullName>
    </recommendedName>
</protein>
<dbReference type="EnsemblPlants" id="QL01p020221:mrna">
    <property type="protein sequence ID" value="QL01p020221:mrna"/>
    <property type="gene ID" value="QL01p020221"/>
</dbReference>
<keyword evidence="12 16" id="KW-0472">Membrane</keyword>
<dbReference type="SUPFAM" id="SSF52058">
    <property type="entry name" value="L domain-like"/>
    <property type="match status" value="3"/>
</dbReference>
<dbReference type="InterPro" id="IPR001611">
    <property type="entry name" value="Leu-rich_rpt"/>
</dbReference>
<dbReference type="EMBL" id="LRBV02000001">
    <property type="status" value="NOT_ANNOTATED_CDS"/>
    <property type="molecule type" value="Genomic_DNA"/>
</dbReference>
<dbReference type="GO" id="GO:0005524">
    <property type="term" value="F:ATP binding"/>
    <property type="evidence" value="ECO:0007669"/>
    <property type="project" value="UniProtKB-KW"/>
</dbReference>
<dbReference type="FunFam" id="3.80.10.10:FF:000095">
    <property type="entry name" value="LRR receptor-like serine/threonine-protein kinase GSO1"/>
    <property type="match status" value="1"/>
</dbReference>
<dbReference type="Proteomes" id="UP000594261">
    <property type="component" value="Chromosome 1"/>
</dbReference>
<evidence type="ECO:0000256" key="14">
    <source>
        <dbReference type="ARBA" id="ARBA00038043"/>
    </source>
</evidence>
<evidence type="ECO:0000256" key="5">
    <source>
        <dbReference type="ARBA" id="ARBA00022614"/>
    </source>
</evidence>
<keyword evidence="20" id="KW-1185">Reference proteome</keyword>
<evidence type="ECO:0000256" key="17">
    <source>
        <dbReference type="SAM" id="SignalP"/>
    </source>
</evidence>
<dbReference type="PANTHER" id="PTHR48003:SF3">
    <property type="entry name" value="LEUCINE-RICH REPEAT PROTEIN KINASE FAMILY PROTEIN"/>
    <property type="match status" value="1"/>
</dbReference>
<accession>A0A7N2KN23</accession>
<dbReference type="Gene3D" id="3.30.200.20">
    <property type="entry name" value="Phosphorylase Kinase, domain 1"/>
    <property type="match status" value="1"/>
</dbReference>
<evidence type="ECO:0000256" key="12">
    <source>
        <dbReference type="ARBA" id="ARBA00023136"/>
    </source>
</evidence>
<evidence type="ECO:0000256" key="11">
    <source>
        <dbReference type="ARBA" id="ARBA00022989"/>
    </source>
</evidence>